<name>A0A7J7WHV6_MYOMY</name>
<keyword evidence="3" id="KW-1185">Reference proteome</keyword>
<feature type="compositionally biased region" description="Basic residues" evidence="1">
    <location>
        <begin position="200"/>
        <end position="210"/>
    </location>
</feature>
<comment type="caution">
    <text evidence="2">The sequence shown here is derived from an EMBL/GenBank/DDBJ whole genome shotgun (WGS) entry which is preliminary data.</text>
</comment>
<evidence type="ECO:0000313" key="2">
    <source>
        <dbReference type="EMBL" id="KAF6336808.1"/>
    </source>
</evidence>
<organism evidence="2 3">
    <name type="scientific">Myotis myotis</name>
    <name type="common">Greater mouse-eared bat</name>
    <name type="synonym">Vespertilio myotis</name>
    <dbReference type="NCBI Taxonomy" id="51298"/>
    <lineage>
        <taxon>Eukaryota</taxon>
        <taxon>Metazoa</taxon>
        <taxon>Chordata</taxon>
        <taxon>Craniata</taxon>
        <taxon>Vertebrata</taxon>
        <taxon>Euteleostomi</taxon>
        <taxon>Mammalia</taxon>
        <taxon>Eutheria</taxon>
        <taxon>Laurasiatheria</taxon>
        <taxon>Chiroptera</taxon>
        <taxon>Yangochiroptera</taxon>
        <taxon>Vespertilionidae</taxon>
        <taxon>Myotis</taxon>
    </lineage>
</organism>
<dbReference type="Proteomes" id="UP000527355">
    <property type="component" value="Unassembled WGS sequence"/>
</dbReference>
<dbReference type="AlphaFoldDB" id="A0A7J7WHV6"/>
<feature type="compositionally biased region" description="Basic and acidic residues" evidence="1">
    <location>
        <begin position="86"/>
        <end position="105"/>
    </location>
</feature>
<dbReference type="EMBL" id="JABWUV010000008">
    <property type="protein sequence ID" value="KAF6336808.1"/>
    <property type="molecule type" value="Genomic_DNA"/>
</dbReference>
<sequence length="210" mass="23951">MIFMPVLQWTPARTHYVRWKLKSTVSLERRVVSWLTINPRKVHRNFTQKELFQRPALGSQHGWRARLRVPPPDTTPSSLRGGGWTDKVRREGERGQSSEEGEPRGRRTAPTLRTRTGETPHSPGGWDPARPLPSGASRRLGCPRRTGRRDLRGPGSARVWRAPPRPRAVGKGKCGSRTEGYSQEWPGALRLRPRPLREKLLRRRQTPSSS</sequence>
<feature type="region of interest" description="Disordered" evidence="1">
    <location>
        <begin position="62"/>
        <end position="210"/>
    </location>
</feature>
<gene>
    <name evidence="2" type="ORF">mMyoMyo1_012029</name>
</gene>
<reference evidence="2 3" key="1">
    <citation type="journal article" date="2020" name="Nature">
        <title>Six reference-quality genomes reveal evolution of bat adaptations.</title>
        <authorList>
            <person name="Jebb D."/>
            <person name="Huang Z."/>
            <person name="Pippel M."/>
            <person name="Hughes G.M."/>
            <person name="Lavrichenko K."/>
            <person name="Devanna P."/>
            <person name="Winkler S."/>
            <person name="Jermiin L.S."/>
            <person name="Skirmuntt E.C."/>
            <person name="Katzourakis A."/>
            <person name="Burkitt-Gray L."/>
            <person name="Ray D.A."/>
            <person name="Sullivan K.A.M."/>
            <person name="Roscito J.G."/>
            <person name="Kirilenko B.M."/>
            <person name="Davalos L.M."/>
            <person name="Corthals A.P."/>
            <person name="Power M.L."/>
            <person name="Jones G."/>
            <person name="Ransome R.D."/>
            <person name="Dechmann D.K.N."/>
            <person name="Locatelli A.G."/>
            <person name="Puechmaille S.J."/>
            <person name="Fedrigo O."/>
            <person name="Jarvis E.D."/>
            <person name="Hiller M."/>
            <person name="Vernes S.C."/>
            <person name="Myers E.W."/>
            <person name="Teeling E.C."/>
        </authorList>
    </citation>
    <scope>NUCLEOTIDE SEQUENCE [LARGE SCALE GENOMIC DNA]</scope>
    <source>
        <strain evidence="2">MMyoMyo1</strain>
        <tissue evidence="2">Flight muscle</tissue>
    </source>
</reference>
<proteinExistence type="predicted"/>
<protein>
    <submittedName>
        <fullName evidence="2">Uncharacterized protein</fullName>
    </submittedName>
</protein>
<accession>A0A7J7WHV6</accession>
<evidence type="ECO:0000313" key="3">
    <source>
        <dbReference type="Proteomes" id="UP000527355"/>
    </source>
</evidence>
<evidence type="ECO:0000256" key="1">
    <source>
        <dbReference type="SAM" id="MobiDB-lite"/>
    </source>
</evidence>